<comment type="subcellular location">
    <subcellularLocation>
        <location evidence="1">Nucleus</location>
    </subcellularLocation>
</comment>
<accession>A0AAN9XE08</accession>
<keyword evidence="4" id="KW-0539">Nucleus</keyword>
<evidence type="ECO:0000256" key="1">
    <source>
        <dbReference type="ARBA" id="ARBA00004123"/>
    </source>
</evidence>
<dbReference type="AlphaFoldDB" id="A0AAN9XE08"/>
<dbReference type="GO" id="GO:0005634">
    <property type="term" value="C:nucleus"/>
    <property type="evidence" value="ECO:0007669"/>
    <property type="project" value="UniProtKB-SubCell"/>
</dbReference>
<evidence type="ECO:0000259" key="7">
    <source>
        <dbReference type="PROSITE" id="PS51879"/>
    </source>
</evidence>
<dbReference type="EMBL" id="JAYMYS010000006">
    <property type="protein sequence ID" value="KAK7389068.1"/>
    <property type="molecule type" value="Genomic_DNA"/>
</dbReference>
<dbReference type="PROSITE" id="PS51879">
    <property type="entry name" value="RST"/>
    <property type="match status" value="1"/>
</dbReference>
<feature type="region of interest" description="Disordered" evidence="5">
    <location>
        <begin position="297"/>
        <end position="316"/>
    </location>
</feature>
<evidence type="ECO:0000256" key="4">
    <source>
        <dbReference type="ARBA" id="ARBA00023242"/>
    </source>
</evidence>
<dbReference type="PROSITE" id="PS51059">
    <property type="entry name" value="PARP_CATALYTIC"/>
    <property type="match status" value="1"/>
</dbReference>
<keyword evidence="3" id="KW-0346">Stress response</keyword>
<dbReference type="Gene3D" id="3.90.228.10">
    <property type="match status" value="1"/>
</dbReference>
<organism evidence="8 9">
    <name type="scientific">Psophocarpus tetragonolobus</name>
    <name type="common">Winged bean</name>
    <name type="synonym">Dolichos tetragonolobus</name>
    <dbReference type="NCBI Taxonomy" id="3891"/>
    <lineage>
        <taxon>Eukaryota</taxon>
        <taxon>Viridiplantae</taxon>
        <taxon>Streptophyta</taxon>
        <taxon>Embryophyta</taxon>
        <taxon>Tracheophyta</taxon>
        <taxon>Spermatophyta</taxon>
        <taxon>Magnoliopsida</taxon>
        <taxon>eudicotyledons</taxon>
        <taxon>Gunneridae</taxon>
        <taxon>Pentapetalae</taxon>
        <taxon>rosids</taxon>
        <taxon>fabids</taxon>
        <taxon>Fabales</taxon>
        <taxon>Fabaceae</taxon>
        <taxon>Papilionoideae</taxon>
        <taxon>50 kb inversion clade</taxon>
        <taxon>NPAAA clade</taxon>
        <taxon>indigoferoid/millettioid clade</taxon>
        <taxon>Phaseoleae</taxon>
        <taxon>Psophocarpus</taxon>
    </lineage>
</organism>
<dbReference type="InterPro" id="IPR044964">
    <property type="entry name" value="RCD1/SRO1-5"/>
</dbReference>
<keyword evidence="2" id="KW-0217">Developmental protein</keyword>
<evidence type="ECO:0000259" key="6">
    <source>
        <dbReference type="PROSITE" id="PS51059"/>
    </source>
</evidence>
<dbReference type="Proteomes" id="UP001386955">
    <property type="component" value="Unassembled WGS sequence"/>
</dbReference>
<reference evidence="8 9" key="1">
    <citation type="submission" date="2024-01" db="EMBL/GenBank/DDBJ databases">
        <title>The genomes of 5 underutilized Papilionoideae crops provide insights into root nodulation and disease resistanc.</title>
        <authorList>
            <person name="Jiang F."/>
        </authorList>
    </citation>
    <scope>NUCLEOTIDE SEQUENCE [LARGE SCALE GENOMIC DNA]</scope>
    <source>
        <strain evidence="8">DUOXIRENSHENG_FW03</strain>
        <tissue evidence="8">Leaves</tissue>
    </source>
</reference>
<comment type="caution">
    <text evidence="8">The sequence shown here is derived from an EMBL/GenBank/DDBJ whole genome shotgun (WGS) entry which is preliminary data.</text>
</comment>
<gene>
    <name evidence="8" type="ORF">VNO78_23900</name>
</gene>
<evidence type="ECO:0000313" key="9">
    <source>
        <dbReference type="Proteomes" id="UP001386955"/>
    </source>
</evidence>
<evidence type="ECO:0000313" key="8">
    <source>
        <dbReference type="EMBL" id="KAK7389068.1"/>
    </source>
</evidence>
<evidence type="ECO:0000256" key="2">
    <source>
        <dbReference type="ARBA" id="ARBA00022473"/>
    </source>
</evidence>
<dbReference type="PANTHER" id="PTHR32263">
    <property type="entry name" value="INACTIVE POLY [ADP-RIBOSE] POLYMERASE SRO4-RELATED"/>
    <property type="match status" value="1"/>
</dbReference>
<dbReference type="PANTHER" id="PTHR32263:SF12">
    <property type="entry name" value="INACTIVE POLY [ADP-RIBOSE] POLYMERASE SRO4-RELATED"/>
    <property type="match status" value="1"/>
</dbReference>
<feature type="domain" description="PARP catalytic" evidence="6">
    <location>
        <begin position="11"/>
        <end position="231"/>
    </location>
</feature>
<evidence type="ECO:0000256" key="5">
    <source>
        <dbReference type="SAM" id="MobiDB-lite"/>
    </source>
</evidence>
<dbReference type="GO" id="GO:0003950">
    <property type="term" value="F:NAD+ poly-ADP-ribosyltransferase activity"/>
    <property type="evidence" value="ECO:0007669"/>
    <property type="project" value="InterPro"/>
</dbReference>
<name>A0AAN9XE08_PSOTE</name>
<feature type="domain" description="RST" evidence="7">
    <location>
        <begin position="224"/>
        <end position="295"/>
    </location>
</feature>
<dbReference type="SUPFAM" id="SSF56399">
    <property type="entry name" value="ADP-ribosylation"/>
    <property type="match status" value="1"/>
</dbReference>
<sequence length="316" mass="34805">MDCPIHDPLPSSAAHDDALLSDCESGVSGPDNPFLPPPAATIQTRFTSALAALGFNPQAVTAVRNASSSVMAQARAHSFQVFARAVSQLRDGDANVKSAWYAASSKDEIADILHHGFCHLHSNGLRLSPQDSPLESLKRSVVDKDGFRYLLLCRVILGKMEVVPRGSSQCRSSSQHYDSGVDDLLFPKEYVIWCNQINTHVLPEYVLSFRLHSLQGHVKIGEPIRPSSPWMPFPVLISVLSNILPPPDIAVLVKFHRDYRDRKITRDVLIQKVRLIAGDKLLCSVIKSFRAKKIPASFKSKQAEQKATGRPAVPTE</sequence>
<dbReference type="InterPro" id="IPR022003">
    <property type="entry name" value="RST"/>
</dbReference>
<protein>
    <submittedName>
        <fullName evidence="8">Uncharacterized protein</fullName>
    </submittedName>
</protein>
<evidence type="ECO:0000256" key="3">
    <source>
        <dbReference type="ARBA" id="ARBA00023016"/>
    </source>
</evidence>
<dbReference type="Pfam" id="PF12174">
    <property type="entry name" value="RST"/>
    <property type="match status" value="1"/>
</dbReference>
<keyword evidence="9" id="KW-1185">Reference proteome</keyword>
<proteinExistence type="predicted"/>
<dbReference type="InterPro" id="IPR012317">
    <property type="entry name" value="Poly(ADP-ribose)pol_cat_dom"/>
</dbReference>